<dbReference type="EMBL" id="JACHJT010000001">
    <property type="protein sequence ID" value="MBB4933425.1"/>
    <property type="molecule type" value="Genomic_DNA"/>
</dbReference>
<keyword evidence="1" id="KW-0812">Transmembrane</keyword>
<organism evidence="2 3">
    <name type="scientific">Lipingzhangella halophila</name>
    <dbReference type="NCBI Taxonomy" id="1783352"/>
    <lineage>
        <taxon>Bacteria</taxon>
        <taxon>Bacillati</taxon>
        <taxon>Actinomycetota</taxon>
        <taxon>Actinomycetes</taxon>
        <taxon>Streptosporangiales</taxon>
        <taxon>Nocardiopsidaceae</taxon>
        <taxon>Lipingzhangella</taxon>
    </lineage>
</organism>
<protein>
    <recommendedName>
        <fullName evidence="4">DUF1772 domain-containing protein</fullName>
    </recommendedName>
</protein>
<feature type="transmembrane region" description="Helical" evidence="1">
    <location>
        <begin position="92"/>
        <end position="110"/>
    </location>
</feature>
<reference evidence="2 3" key="1">
    <citation type="submission" date="2020-08" db="EMBL/GenBank/DDBJ databases">
        <title>Sequencing the genomes of 1000 actinobacteria strains.</title>
        <authorList>
            <person name="Klenk H.-P."/>
        </authorList>
    </citation>
    <scope>NUCLEOTIDE SEQUENCE [LARGE SCALE GENOMIC DNA]</scope>
    <source>
        <strain evidence="2 3">DSM 102030</strain>
    </source>
</reference>
<feature type="transmembrane region" description="Helical" evidence="1">
    <location>
        <begin position="63"/>
        <end position="80"/>
    </location>
</feature>
<proteinExistence type="predicted"/>
<dbReference type="Proteomes" id="UP000523007">
    <property type="component" value="Unassembled WGS sequence"/>
</dbReference>
<keyword evidence="3" id="KW-1185">Reference proteome</keyword>
<dbReference type="AlphaFoldDB" id="A0A7W7RK48"/>
<keyword evidence="1" id="KW-1133">Transmembrane helix</keyword>
<sequence length="169" mass="18438">MRRTANRRAGRNRPSWHALAQYGQAHWFFGNLYEAMVDMPRLLVDARPRRAPRLLGAGSPVRYYAPAVPLTFGATAAALADSWRSGGDRRAIVAAALGTAWATVLSAYLVRTVNLRLLRGEAPLSAAEAHALARNWHLVNLVRLAALLLAAEALRRAAPPERQAVSRDG</sequence>
<evidence type="ECO:0000313" key="3">
    <source>
        <dbReference type="Proteomes" id="UP000523007"/>
    </source>
</evidence>
<evidence type="ECO:0000256" key="1">
    <source>
        <dbReference type="SAM" id="Phobius"/>
    </source>
</evidence>
<name>A0A7W7RK48_9ACTN</name>
<gene>
    <name evidence="2" type="ORF">F4561_004245</name>
</gene>
<comment type="caution">
    <text evidence="2">The sequence shown here is derived from an EMBL/GenBank/DDBJ whole genome shotgun (WGS) entry which is preliminary data.</text>
</comment>
<dbReference type="RefSeq" id="WP_184581034.1">
    <property type="nucleotide sequence ID" value="NZ_JACHJT010000001.1"/>
</dbReference>
<accession>A0A7W7RK48</accession>
<keyword evidence="1" id="KW-0472">Membrane</keyword>
<evidence type="ECO:0008006" key="4">
    <source>
        <dbReference type="Google" id="ProtNLM"/>
    </source>
</evidence>
<evidence type="ECO:0000313" key="2">
    <source>
        <dbReference type="EMBL" id="MBB4933425.1"/>
    </source>
</evidence>